<comment type="similarity">
    <text evidence="1">Belongs to the DSD1 family.</text>
</comment>
<dbReference type="Proteomes" id="UP000019486">
    <property type="component" value="Unassembled WGS sequence"/>
</dbReference>
<dbReference type="PATRIC" id="fig|1385369.3.peg.6307"/>
<evidence type="ECO:0000313" key="5">
    <source>
        <dbReference type="Proteomes" id="UP000019486"/>
    </source>
</evidence>
<proteinExistence type="inferred from homology"/>
<dbReference type="AlphaFoldDB" id="W9GS05"/>
<dbReference type="SMART" id="SM01119">
    <property type="entry name" value="D-ser_dehydrat"/>
    <property type="match status" value="1"/>
</dbReference>
<keyword evidence="2" id="KW-0456">Lyase</keyword>
<comment type="caution">
    <text evidence="4">The sequence shown here is derived from an EMBL/GenBank/DDBJ whole genome shotgun (WGS) entry which is preliminary data.</text>
</comment>
<dbReference type="CDD" id="cd06818">
    <property type="entry name" value="PLPDE_III_cryptic_DSD"/>
    <property type="match status" value="1"/>
</dbReference>
<dbReference type="Pfam" id="PF01168">
    <property type="entry name" value="Ala_racemase_N"/>
    <property type="match status" value="1"/>
</dbReference>
<dbReference type="InterPro" id="IPR001608">
    <property type="entry name" value="Ala_racemase_N"/>
</dbReference>
<evidence type="ECO:0000256" key="2">
    <source>
        <dbReference type="ARBA" id="ARBA00023239"/>
    </source>
</evidence>
<dbReference type="InterPro" id="IPR026956">
    <property type="entry name" value="D-ser_dehydrat-like_dom"/>
</dbReference>
<evidence type="ECO:0000259" key="3">
    <source>
        <dbReference type="SMART" id="SM01119"/>
    </source>
</evidence>
<dbReference type="STRING" id="1385369.N825_25890"/>
<dbReference type="Gene3D" id="3.20.20.10">
    <property type="entry name" value="Alanine racemase"/>
    <property type="match status" value="1"/>
</dbReference>
<feature type="domain" description="D-serine dehydratase-like" evidence="3">
    <location>
        <begin position="317"/>
        <end position="417"/>
    </location>
</feature>
<accession>W9GS05</accession>
<sequence length="430" mass="46481">MTDGGVTMIDGRTKGVPPGVEPFPLAGIGGKGWNVLREDMTLPLAVLKDAALAHNGQWMRRFLDLTGTALAPHGKTTMSPALFDRQLSDGAWGMTLATAQQVRVAREAGIRRIVLANHLVGRQAIDYVAAELASDPDFDFFCLVDSIDGVERLLARLREVSPGRPLQVMVEIGAAGGRTGCRDDAGALEVARAVKRAEPLLTLRGVEGYEGMVRGDGDQDRDAAILAYLDRIVAVASDCAAADLFGPGPVILSAGGSAFYDMVADRLGKAKLDRETLVLLRSGCYLTHDSDSYAVMFEQVRSRMPEVDGLGRGPAAALEVWAYVQSRPQPDKVILTVGKRDISHDAGMPVPILWFRPGHHGAPVEAPRGLVVTELNDQHAHVSIPERVDLRVGDMVALGISHPCTTFDKWRVLYVVDDRYDIVSAVTTWF</sequence>
<dbReference type="GO" id="GO:0016829">
    <property type="term" value="F:lyase activity"/>
    <property type="evidence" value="ECO:0007669"/>
    <property type="project" value="UniProtKB-KW"/>
</dbReference>
<dbReference type="PANTHER" id="PTHR28004">
    <property type="entry name" value="ZGC:162816-RELATED"/>
    <property type="match status" value="1"/>
</dbReference>
<dbReference type="Gene3D" id="2.40.37.20">
    <property type="entry name" value="D-serine dehydratase-like domain"/>
    <property type="match status" value="1"/>
</dbReference>
<dbReference type="OrthoDB" id="9811417at2"/>
<evidence type="ECO:0000256" key="1">
    <source>
        <dbReference type="ARBA" id="ARBA00005323"/>
    </source>
</evidence>
<dbReference type="EMBL" id="AVFL01000038">
    <property type="protein sequence ID" value="EWY36655.1"/>
    <property type="molecule type" value="Genomic_DNA"/>
</dbReference>
<dbReference type="InterPro" id="IPR029066">
    <property type="entry name" value="PLP-binding_barrel"/>
</dbReference>
<reference evidence="4 5" key="1">
    <citation type="submission" date="2013-08" db="EMBL/GenBank/DDBJ databases">
        <title>The genome sequence of Skermanella stibiiresistens.</title>
        <authorList>
            <person name="Zhu W."/>
            <person name="Wang G."/>
        </authorList>
    </citation>
    <scope>NUCLEOTIDE SEQUENCE [LARGE SCALE GENOMIC DNA]</scope>
    <source>
        <strain evidence="4 5">SB22</strain>
    </source>
</reference>
<evidence type="ECO:0000313" key="4">
    <source>
        <dbReference type="EMBL" id="EWY36655.1"/>
    </source>
</evidence>
<protein>
    <recommendedName>
        <fullName evidence="3">D-serine dehydratase-like domain-containing protein</fullName>
    </recommendedName>
</protein>
<dbReference type="SUPFAM" id="SSF51419">
    <property type="entry name" value="PLP-binding barrel"/>
    <property type="match status" value="1"/>
</dbReference>
<dbReference type="InterPro" id="IPR042208">
    <property type="entry name" value="D-ser_dehydrat-like_sf"/>
</dbReference>
<organism evidence="4 5">
    <name type="scientific">Skermanella stibiiresistens SB22</name>
    <dbReference type="NCBI Taxonomy" id="1385369"/>
    <lineage>
        <taxon>Bacteria</taxon>
        <taxon>Pseudomonadati</taxon>
        <taxon>Pseudomonadota</taxon>
        <taxon>Alphaproteobacteria</taxon>
        <taxon>Rhodospirillales</taxon>
        <taxon>Azospirillaceae</taxon>
        <taxon>Skermanella</taxon>
    </lineage>
</organism>
<gene>
    <name evidence="4" type="ORF">N825_25890</name>
</gene>
<dbReference type="PANTHER" id="PTHR28004:SF8">
    <property type="entry name" value="D-SERINE DEAMINASE"/>
    <property type="match status" value="1"/>
</dbReference>
<name>W9GS05_9PROT</name>
<dbReference type="RefSeq" id="WP_037460216.1">
    <property type="nucleotide sequence ID" value="NZ_AVFL01000038.1"/>
</dbReference>
<keyword evidence="5" id="KW-1185">Reference proteome</keyword>
<dbReference type="InterPro" id="IPR051466">
    <property type="entry name" value="D-amino_acid_metab_enzyme"/>
</dbReference>
<dbReference type="Pfam" id="PF14031">
    <property type="entry name" value="D-ser_dehydrat"/>
    <property type="match status" value="1"/>
</dbReference>